<evidence type="ECO:0000313" key="2">
    <source>
        <dbReference type="Proteomes" id="UP001589693"/>
    </source>
</evidence>
<evidence type="ECO:0000313" key="1">
    <source>
        <dbReference type="EMBL" id="MFB9908841.1"/>
    </source>
</evidence>
<dbReference type="RefSeq" id="WP_377860951.1">
    <property type="nucleotide sequence ID" value="NZ_JBHLZU010000029.1"/>
</dbReference>
<organism evidence="1 2">
    <name type="scientific">Allokutzneria oryzae</name>
    <dbReference type="NCBI Taxonomy" id="1378989"/>
    <lineage>
        <taxon>Bacteria</taxon>
        <taxon>Bacillati</taxon>
        <taxon>Actinomycetota</taxon>
        <taxon>Actinomycetes</taxon>
        <taxon>Pseudonocardiales</taxon>
        <taxon>Pseudonocardiaceae</taxon>
        <taxon>Allokutzneria</taxon>
    </lineage>
</organism>
<comment type="caution">
    <text evidence="1">The sequence shown here is derived from an EMBL/GenBank/DDBJ whole genome shotgun (WGS) entry which is preliminary data.</text>
</comment>
<dbReference type="InterPro" id="IPR025680">
    <property type="entry name" value="DddI"/>
</dbReference>
<dbReference type="Proteomes" id="UP001589693">
    <property type="component" value="Unassembled WGS sequence"/>
</dbReference>
<gene>
    <name evidence="1" type="ORF">ACFFQA_33305</name>
</gene>
<proteinExistence type="predicted"/>
<keyword evidence="2" id="KW-1185">Reference proteome</keyword>
<protein>
    <submittedName>
        <fullName evidence="1">Imm1 family immunity protein</fullName>
    </submittedName>
</protein>
<dbReference type="EMBL" id="JBHLZU010000029">
    <property type="protein sequence ID" value="MFB9908841.1"/>
    <property type="molecule type" value="Genomic_DNA"/>
</dbReference>
<dbReference type="Pfam" id="PF14430">
    <property type="entry name" value="Imm1"/>
    <property type="match status" value="1"/>
</dbReference>
<accession>A0ABV6A6Q0</accession>
<name>A0ABV6A6Q0_9PSEU</name>
<sequence length="154" mass="17234">MTSSTEVVLSAILDNHMRHARTPEEIAEVVREAVDVTHPLWPTLLYLWDRPCTTFQDDGEHAFPGHQLRVSTDPESGWGALNFVLADEEAGGAWNTLNPEPAETAPELVFDVDAEHHFERTAALPLDTIREAVTEFTTTGERPTSVLWQPSTRF</sequence>
<reference evidence="1 2" key="1">
    <citation type="submission" date="2024-09" db="EMBL/GenBank/DDBJ databases">
        <authorList>
            <person name="Sun Q."/>
            <person name="Mori K."/>
        </authorList>
    </citation>
    <scope>NUCLEOTIDE SEQUENCE [LARGE SCALE GENOMIC DNA]</scope>
    <source>
        <strain evidence="1 2">TBRC 7907</strain>
    </source>
</reference>